<protein>
    <submittedName>
        <fullName evidence="1">Uncharacterized protein</fullName>
    </submittedName>
</protein>
<evidence type="ECO:0000313" key="1">
    <source>
        <dbReference type="EMBL" id="SEU04050.1"/>
    </source>
</evidence>
<feature type="non-terminal residue" evidence="1">
    <location>
        <position position="27"/>
    </location>
</feature>
<reference evidence="1 2" key="1">
    <citation type="submission" date="2016-10" db="EMBL/GenBank/DDBJ databases">
        <authorList>
            <person name="de Groot N.N."/>
        </authorList>
    </citation>
    <scope>NUCLEOTIDE SEQUENCE [LARGE SCALE GENOMIC DNA]</scope>
    <source>
        <strain evidence="1 2">DSM 11363</strain>
    </source>
</reference>
<proteinExistence type="predicted"/>
<name>A0A1I0J2W2_9PSED</name>
<evidence type="ECO:0000313" key="2">
    <source>
        <dbReference type="Proteomes" id="UP000182332"/>
    </source>
</evidence>
<sequence length="27" mass="2866">MILGKTVGARLPAIAVSQPTLMQQADR</sequence>
<gene>
    <name evidence="1" type="ORF">SAMN05216197_14624</name>
</gene>
<dbReference type="AlphaFoldDB" id="A0A1I0J2W2"/>
<dbReference type="EMBL" id="FOHW01000046">
    <property type="protein sequence ID" value="SEU04050.1"/>
    <property type="molecule type" value="Genomic_DNA"/>
</dbReference>
<accession>A0A1I0J2W2</accession>
<dbReference type="Proteomes" id="UP000182332">
    <property type="component" value="Unassembled WGS sequence"/>
</dbReference>
<organism evidence="1 2">
    <name type="scientific">Pseudomonas graminis</name>
    <dbReference type="NCBI Taxonomy" id="158627"/>
    <lineage>
        <taxon>Bacteria</taxon>
        <taxon>Pseudomonadati</taxon>
        <taxon>Pseudomonadota</taxon>
        <taxon>Gammaproteobacteria</taxon>
        <taxon>Pseudomonadales</taxon>
        <taxon>Pseudomonadaceae</taxon>
        <taxon>Pseudomonas</taxon>
    </lineage>
</organism>